<organism evidence="6 7">
    <name type="scientific">Vibrio furnissii</name>
    <dbReference type="NCBI Taxonomy" id="29494"/>
    <lineage>
        <taxon>Bacteria</taxon>
        <taxon>Pseudomonadati</taxon>
        <taxon>Pseudomonadota</taxon>
        <taxon>Gammaproteobacteria</taxon>
        <taxon>Vibrionales</taxon>
        <taxon>Vibrionaceae</taxon>
        <taxon>Vibrio</taxon>
    </lineage>
</organism>
<evidence type="ECO:0000313" key="7">
    <source>
        <dbReference type="Proteomes" id="UP000051221"/>
    </source>
</evidence>
<dbReference type="PROSITE" id="PS50887">
    <property type="entry name" value="GGDEF"/>
    <property type="match status" value="1"/>
</dbReference>
<gene>
    <name evidence="6" type="ORF">AMR76_01785</name>
</gene>
<sequence>MRYVKSDKESDFAAQLKTLENTLILKRNLASSFLAIGDSHIATRYFDDPAPFLDLSNQLLATQSLIKSMTIVAKTPPVGYRYQRWITTYNRFYSSSLNRQQTQLLLSPQWGVFTEFKAIYRHQRHIGYLVLEIDLNEFSEIGGDNILLINQLGTVYSSSRTGIDSLSNLGDSLPHVWQDLQRSNRFAGLFEYDDFSFIYHKLDLLNDGKTYLVKVVDNHELVPPYFYLILMFGSITAGVSLYLYRIRKDKQELTKITFTDELSGLHNRHYLKKVSRQLKAHHRYHLCILDIDHFKLVNDKYGHDIGDQVIKRVASVIKSRIRLSDYAFRFGGEEFVVVIKTDSAEQAVRIFDRIREDVALYVQAPKVTISGGVWPVTESVDAAIKHADRLLYMAKEQGRNTILSEAA</sequence>
<evidence type="ECO:0000256" key="2">
    <source>
        <dbReference type="ARBA" id="ARBA00012528"/>
    </source>
</evidence>
<feature type="domain" description="GGDEF" evidence="5">
    <location>
        <begin position="282"/>
        <end position="407"/>
    </location>
</feature>
<keyword evidence="4" id="KW-1133">Transmembrane helix</keyword>
<comment type="cofactor">
    <cofactor evidence="1">
        <name>Mg(2+)</name>
        <dbReference type="ChEBI" id="CHEBI:18420"/>
    </cofactor>
</comment>
<dbReference type="PANTHER" id="PTHR45138:SF9">
    <property type="entry name" value="DIGUANYLATE CYCLASE DGCM-RELATED"/>
    <property type="match status" value="1"/>
</dbReference>
<dbReference type="AlphaFoldDB" id="A0A0Q2Y7Q0"/>
<dbReference type="InterPro" id="IPR050469">
    <property type="entry name" value="Diguanylate_Cyclase"/>
</dbReference>
<evidence type="ECO:0000256" key="4">
    <source>
        <dbReference type="SAM" id="Phobius"/>
    </source>
</evidence>
<evidence type="ECO:0000256" key="3">
    <source>
        <dbReference type="ARBA" id="ARBA00034247"/>
    </source>
</evidence>
<dbReference type="Proteomes" id="UP000051221">
    <property type="component" value="Unassembled WGS sequence"/>
</dbReference>
<protein>
    <recommendedName>
        <fullName evidence="2">diguanylate cyclase</fullName>
        <ecNumber evidence="2">2.7.7.65</ecNumber>
    </recommendedName>
</protein>
<proteinExistence type="predicted"/>
<keyword evidence="4" id="KW-0472">Membrane</keyword>
<dbReference type="PANTHER" id="PTHR45138">
    <property type="entry name" value="REGULATORY COMPONENTS OF SENSORY TRANSDUCTION SYSTEM"/>
    <property type="match status" value="1"/>
</dbReference>
<reference evidence="6 7" key="1">
    <citation type="submission" date="2015-08" db="EMBL/GenBank/DDBJ databases">
        <title>Antibacterial properties of a collection of Vibrionaceae strains.</title>
        <authorList>
            <person name="Giubergia S."/>
        </authorList>
    </citation>
    <scope>NUCLEOTIDE SEQUENCE [LARGE SCALE GENOMIC DNA]</scope>
    <source>
        <strain evidence="6 7">S0821</strain>
    </source>
</reference>
<dbReference type="InParanoid" id="A0A0Q2Y7Q0"/>
<dbReference type="EC" id="2.7.7.65" evidence="2"/>
<evidence type="ECO:0000259" key="5">
    <source>
        <dbReference type="PROSITE" id="PS50887"/>
    </source>
</evidence>
<dbReference type="CDD" id="cd01949">
    <property type="entry name" value="GGDEF"/>
    <property type="match status" value="1"/>
</dbReference>
<dbReference type="Gene3D" id="3.30.70.270">
    <property type="match status" value="1"/>
</dbReference>
<dbReference type="FunFam" id="3.30.70.270:FF:000001">
    <property type="entry name" value="Diguanylate cyclase domain protein"/>
    <property type="match status" value="1"/>
</dbReference>
<dbReference type="NCBIfam" id="TIGR00254">
    <property type="entry name" value="GGDEF"/>
    <property type="match status" value="1"/>
</dbReference>
<dbReference type="InterPro" id="IPR043128">
    <property type="entry name" value="Rev_trsase/Diguanyl_cyclase"/>
</dbReference>
<name>A0A0Q2Y7Q0_VIBFU</name>
<evidence type="ECO:0000313" key="6">
    <source>
        <dbReference type="EMBL" id="KQH88212.1"/>
    </source>
</evidence>
<dbReference type="EMBL" id="LKHS01000001">
    <property type="protein sequence ID" value="KQH88212.1"/>
    <property type="molecule type" value="Genomic_DNA"/>
</dbReference>
<keyword evidence="4" id="KW-0812">Transmembrane</keyword>
<dbReference type="Pfam" id="PF00990">
    <property type="entry name" value="GGDEF"/>
    <property type="match status" value="1"/>
</dbReference>
<keyword evidence="7" id="KW-1185">Reference proteome</keyword>
<comment type="catalytic activity">
    <reaction evidence="3">
        <text>2 GTP = 3',3'-c-di-GMP + 2 diphosphate</text>
        <dbReference type="Rhea" id="RHEA:24898"/>
        <dbReference type="ChEBI" id="CHEBI:33019"/>
        <dbReference type="ChEBI" id="CHEBI:37565"/>
        <dbReference type="ChEBI" id="CHEBI:58805"/>
        <dbReference type="EC" id="2.7.7.65"/>
    </reaction>
</comment>
<dbReference type="InterPro" id="IPR000160">
    <property type="entry name" value="GGDEF_dom"/>
</dbReference>
<feature type="transmembrane region" description="Helical" evidence="4">
    <location>
        <begin position="225"/>
        <end position="244"/>
    </location>
</feature>
<evidence type="ECO:0000256" key="1">
    <source>
        <dbReference type="ARBA" id="ARBA00001946"/>
    </source>
</evidence>
<comment type="caution">
    <text evidence="6">The sequence shown here is derived from an EMBL/GenBank/DDBJ whole genome shotgun (WGS) entry which is preliminary data.</text>
</comment>
<dbReference type="GO" id="GO:0052621">
    <property type="term" value="F:diguanylate cyclase activity"/>
    <property type="evidence" value="ECO:0007669"/>
    <property type="project" value="UniProtKB-EC"/>
</dbReference>
<dbReference type="SMART" id="SM00267">
    <property type="entry name" value="GGDEF"/>
    <property type="match status" value="1"/>
</dbReference>
<dbReference type="InterPro" id="IPR029787">
    <property type="entry name" value="Nucleotide_cyclase"/>
</dbReference>
<dbReference type="SUPFAM" id="SSF55073">
    <property type="entry name" value="Nucleotide cyclase"/>
    <property type="match status" value="1"/>
</dbReference>
<accession>A0A0Q2Y7Q0</accession>